<accession>K0S0T6</accession>
<feature type="region of interest" description="Disordered" evidence="1">
    <location>
        <begin position="56"/>
        <end position="83"/>
    </location>
</feature>
<protein>
    <submittedName>
        <fullName evidence="2">Uncharacterized protein</fullName>
    </submittedName>
</protein>
<reference evidence="2 3" key="1">
    <citation type="journal article" date="2012" name="Genome Biol.">
        <title>Genome and low-iron response of an oceanic diatom adapted to chronic iron limitation.</title>
        <authorList>
            <person name="Lommer M."/>
            <person name="Specht M."/>
            <person name="Roy A.S."/>
            <person name="Kraemer L."/>
            <person name="Andreson R."/>
            <person name="Gutowska M.A."/>
            <person name="Wolf J."/>
            <person name="Bergner S.V."/>
            <person name="Schilhabel M.B."/>
            <person name="Klostermeier U.C."/>
            <person name="Beiko R.G."/>
            <person name="Rosenstiel P."/>
            <person name="Hippler M."/>
            <person name="Laroche J."/>
        </authorList>
    </citation>
    <scope>NUCLEOTIDE SEQUENCE [LARGE SCALE GENOMIC DNA]</scope>
    <source>
        <strain evidence="2 3">CCMP1005</strain>
    </source>
</reference>
<feature type="region of interest" description="Disordered" evidence="1">
    <location>
        <begin position="279"/>
        <end position="302"/>
    </location>
</feature>
<sequence>MSKASHSARFGFRVGKGDRAIQLPPTVTALFDSTRNPDSVILRRFDRLCPHIATMPARTLLPSPQEKNTSASTRPQRAPSTDSSTIAAPFEYASSTNETAPPDQLHHLPGLLQSSSSYPLIYMTRSNPAHRLKPDLFRLALLRKLLLPIPEFANAPQCKCGATFDIYGHHALSCPRNRKKGPHNMIQDGTQCFLCPALREANYMLPGDEIETEKEGICPSNCNIKPFDASFPPRLHSCHYTDIGFDYTLSPPPPPSSIDPTTDIQQQLSANAERCHQRAERAKYRRGGDTVDDADLSLPDPPSSKDLGELYIGEINRADRLLLPVSIGPYGDFGPIFRNFLFGQGPRQPLSPFKDRPQANLAHLRATSHPAPFDVITTACTNWKRNKSRHFFGHSYTAPTPREHFLQKFGLHTTKALAVLLHNSFKHIVRAPPGHTTAHRTPPGHTTAHRTPPGPDHSDPHTFSQILP</sequence>
<evidence type="ECO:0000313" key="2">
    <source>
        <dbReference type="EMBL" id="EJK52502.1"/>
    </source>
</evidence>
<dbReference type="EMBL" id="AGNL01039685">
    <property type="protein sequence ID" value="EJK52502.1"/>
    <property type="molecule type" value="Genomic_DNA"/>
</dbReference>
<dbReference type="Proteomes" id="UP000266841">
    <property type="component" value="Unassembled WGS sequence"/>
</dbReference>
<name>K0S0T6_THAOC</name>
<dbReference type="AlphaFoldDB" id="K0S0T6"/>
<proteinExistence type="predicted"/>
<evidence type="ECO:0000256" key="1">
    <source>
        <dbReference type="SAM" id="MobiDB-lite"/>
    </source>
</evidence>
<evidence type="ECO:0000313" key="3">
    <source>
        <dbReference type="Proteomes" id="UP000266841"/>
    </source>
</evidence>
<feature type="compositionally biased region" description="Basic and acidic residues" evidence="1">
    <location>
        <begin position="279"/>
        <end position="289"/>
    </location>
</feature>
<dbReference type="eggNOG" id="ENOG502S9D9">
    <property type="taxonomic scope" value="Eukaryota"/>
</dbReference>
<comment type="caution">
    <text evidence="2">The sequence shown here is derived from an EMBL/GenBank/DDBJ whole genome shotgun (WGS) entry which is preliminary data.</text>
</comment>
<gene>
    <name evidence="2" type="ORF">THAOC_28210</name>
</gene>
<keyword evidence="3" id="KW-1185">Reference proteome</keyword>
<feature type="region of interest" description="Disordered" evidence="1">
    <location>
        <begin position="432"/>
        <end position="468"/>
    </location>
</feature>
<dbReference type="OrthoDB" id="7485566at2759"/>
<organism evidence="2 3">
    <name type="scientific">Thalassiosira oceanica</name>
    <name type="common">Marine diatom</name>
    <dbReference type="NCBI Taxonomy" id="159749"/>
    <lineage>
        <taxon>Eukaryota</taxon>
        <taxon>Sar</taxon>
        <taxon>Stramenopiles</taxon>
        <taxon>Ochrophyta</taxon>
        <taxon>Bacillariophyta</taxon>
        <taxon>Coscinodiscophyceae</taxon>
        <taxon>Thalassiosirophycidae</taxon>
        <taxon>Thalassiosirales</taxon>
        <taxon>Thalassiosiraceae</taxon>
        <taxon>Thalassiosira</taxon>
    </lineage>
</organism>
<feature type="compositionally biased region" description="Polar residues" evidence="1">
    <location>
        <begin position="65"/>
        <end position="83"/>
    </location>
</feature>